<accession>A0A6J6RZ82</accession>
<dbReference type="SUPFAM" id="SSF51735">
    <property type="entry name" value="NAD(P)-binding Rossmann-fold domains"/>
    <property type="match status" value="1"/>
</dbReference>
<dbReference type="InterPro" id="IPR001509">
    <property type="entry name" value="Epimerase_deHydtase"/>
</dbReference>
<reference evidence="3" key="1">
    <citation type="submission" date="2020-05" db="EMBL/GenBank/DDBJ databases">
        <authorList>
            <person name="Chiriac C."/>
            <person name="Salcher M."/>
            <person name="Ghai R."/>
            <person name="Kavagutti S V."/>
        </authorList>
    </citation>
    <scope>NUCLEOTIDE SEQUENCE</scope>
</reference>
<protein>
    <submittedName>
        <fullName evidence="3">Unannotated protein</fullName>
    </submittedName>
</protein>
<dbReference type="InterPro" id="IPR036291">
    <property type="entry name" value="NAD(P)-bd_dom_sf"/>
</dbReference>
<dbReference type="Pfam" id="PF01370">
    <property type="entry name" value="Epimerase"/>
    <property type="match status" value="1"/>
</dbReference>
<dbReference type="EMBL" id="CAEZYK010000064">
    <property type="protein sequence ID" value="CAB4727821.1"/>
    <property type="molecule type" value="Genomic_DNA"/>
</dbReference>
<evidence type="ECO:0000256" key="1">
    <source>
        <dbReference type="ARBA" id="ARBA00007637"/>
    </source>
</evidence>
<dbReference type="AlphaFoldDB" id="A0A6J6RZ82"/>
<feature type="domain" description="NAD-dependent epimerase/dehydratase" evidence="2">
    <location>
        <begin position="10"/>
        <end position="225"/>
    </location>
</feature>
<organism evidence="3">
    <name type="scientific">freshwater metagenome</name>
    <dbReference type="NCBI Taxonomy" id="449393"/>
    <lineage>
        <taxon>unclassified sequences</taxon>
        <taxon>metagenomes</taxon>
        <taxon>ecological metagenomes</taxon>
    </lineage>
</organism>
<gene>
    <name evidence="3" type="ORF">UFOPK2683_01088</name>
</gene>
<dbReference type="PANTHER" id="PTHR43000">
    <property type="entry name" value="DTDP-D-GLUCOSE 4,6-DEHYDRATASE-RELATED"/>
    <property type="match status" value="1"/>
</dbReference>
<evidence type="ECO:0000259" key="2">
    <source>
        <dbReference type="Pfam" id="PF01370"/>
    </source>
</evidence>
<name>A0A6J6RZ82_9ZZZZ</name>
<dbReference type="Gene3D" id="3.40.50.720">
    <property type="entry name" value="NAD(P)-binding Rossmann-like Domain"/>
    <property type="match status" value="1"/>
</dbReference>
<proteinExistence type="inferred from homology"/>
<comment type="similarity">
    <text evidence="1">Belongs to the NAD(P)-dependent epimerase/dehydratase family.</text>
</comment>
<evidence type="ECO:0000313" key="3">
    <source>
        <dbReference type="EMBL" id="CAB4727821.1"/>
    </source>
</evidence>
<sequence length="305" mass="33277">MMAQLAGTKILITGVSGQVAFPLALALAANNEVWGVARFRDKSARAELEVAGVRCVVADLATTDFSDLPSDFDYVLNFAVAKGTDTDWDRDLAANGESIALLVGHTRPRAFVHCSSTAVYQHVGPTRELLETDPLGDNHRVMFPTYSLAKISAEVVARAAAREHNVPTTIARLNVPYGDNGGWPAWHLEFLRGGHPITVHPERPNLFNPIHDDDIARTIPALIAAARVPATIVNWGGDPVSLEEWCEYIGELTGLTVQFVESEQTIGSVVINRDRMLGLLGPTQVNWREGIKRMVTNRAPELLSK</sequence>